<accession>A0A165LTQ0</accession>
<reference evidence="1 2" key="1">
    <citation type="journal article" date="2016" name="Mol. Biol. Evol.">
        <title>Comparative Genomics of Early-Diverging Mushroom-Forming Fungi Provides Insights into the Origins of Lignocellulose Decay Capabilities.</title>
        <authorList>
            <person name="Nagy L.G."/>
            <person name="Riley R."/>
            <person name="Tritt A."/>
            <person name="Adam C."/>
            <person name="Daum C."/>
            <person name="Floudas D."/>
            <person name="Sun H."/>
            <person name="Yadav J.S."/>
            <person name="Pangilinan J."/>
            <person name="Larsson K.H."/>
            <person name="Matsuura K."/>
            <person name="Barry K."/>
            <person name="Labutti K."/>
            <person name="Kuo R."/>
            <person name="Ohm R.A."/>
            <person name="Bhattacharya S.S."/>
            <person name="Shirouzu T."/>
            <person name="Yoshinaga Y."/>
            <person name="Martin F.M."/>
            <person name="Grigoriev I.V."/>
            <person name="Hibbett D.S."/>
        </authorList>
    </citation>
    <scope>NUCLEOTIDE SEQUENCE [LARGE SCALE GENOMIC DNA]</scope>
    <source>
        <strain evidence="1 2">HHB12029</strain>
    </source>
</reference>
<dbReference type="InParanoid" id="A0A165LTQ0"/>
<keyword evidence="2" id="KW-1185">Reference proteome</keyword>
<dbReference type="Proteomes" id="UP000077266">
    <property type="component" value="Unassembled WGS sequence"/>
</dbReference>
<protein>
    <recommendedName>
        <fullName evidence="3">F-box domain-containing protein</fullName>
    </recommendedName>
</protein>
<organism evidence="1 2">
    <name type="scientific">Exidia glandulosa HHB12029</name>
    <dbReference type="NCBI Taxonomy" id="1314781"/>
    <lineage>
        <taxon>Eukaryota</taxon>
        <taxon>Fungi</taxon>
        <taxon>Dikarya</taxon>
        <taxon>Basidiomycota</taxon>
        <taxon>Agaricomycotina</taxon>
        <taxon>Agaricomycetes</taxon>
        <taxon>Auriculariales</taxon>
        <taxon>Exidiaceae</taxon>
        <taxon>Exidia</taxon>
    </lineage>
</organism>
<name>A0A165LTQ0_EXIGL</name>
<dbReference type="EMBL" id="KV425920">
    <property type="protein sequence ID" value="KZV98308.1"/>
    <property type="molecule type" value="Genomic_DNA"/>
</dbReference>
<evidence type="ECO:0008006" key="3">
    <source>
        <dbReference type="Google" id="ProtNLM"/>
    </source>
</evidence>
<proteinExistence type="predicted"/>
<dbReference type="AlphaFoldDB" id="A0A165LTQ0"/>
<gene>
    <name evidence="1" type="ORF">EXIGLDRAFT_728330</name>
</gene>
<evidence type="ECO:0000313" key="1">
    <source>
        <dbReference type="EMBL" id="KZV98308.1"/>
    </source>
</evidence>
<evidence type="ECO:0000313" key="2">
    <source>
        <dbReference type="Proteomes" id="UP000077266"/>
    </source>
</evidence>
<sequence length="394" mass="43925">MDSPWIVTVFYLLASILHRVRWLNITIGWRYMDGLMDVLAAPAPELDTFELTSHESVMPLLLVSEDMERLFGGTPGKLRQLALRNIELARVRVPAFHEATSFALLHEADTGWVNPQYLPVTISHPSAIFASCPKLQRLDVQGHVVLDPHDVPYPDLLPAGIAGLSFLRFDIRDCDHSIFLASTGCADVGEIFLGSPTLTDMEIAVSHIAGSLYAGIWPEPLDPLLYTGVQLVVSRDERTDITPHRRAFKYPLEKYAPEGDHTNAMSLFRSSTAFVDRLASLSIALSVWPYVMKLIPPCAALDTFELVFDFYIAPNFVFAPPPSVCAPIFPAMKHLELRSLEESIYLLSKPFLEFLPCLTLGKPHLSLVRVSFVKDAYSLAQNVSSMKYVDTNPV</sequence>